<dbReference type="Proteomes" id="UP001302429">
    <property type="component" value="Chromosome"/>
</dbReference>
<evidence type="ECO:0000313" key="1">
    <source>
        <dbReference type="EMBL" id="WOE74608.1"/>
    </source>
</evidence>
<proteinExistence type="predicted"/>
<dbReference type="RefSeq" id="WP_317080866.1">
    <property type="nucleotide sequence ID" value="NZ_CP136594.1"/>
</dbReference>
<name>A0AA97F623_9SPHN</name>
<keyword evidence="2" id="KW-1185">Reference proteome</keyword>
<protein>
    <submittedName>
        <fullName evidence="1">Uncharacterized protein</fullName>
    </submittedName>
</protein>
<accession>A0AA97F623</accession>
<dbReference type="EMBL" id="CP136594">
    <property type="protein sequence ID" value="WOE74608.1"/>
    <property type="molecule type" value="Genomic_DNA"/>
</dbReference>
<dbReference type="PROSITE" id="PS51257">
    <property type="entry name" value="PROKAR_LIPOPROTEIN"/>
    <property type="match status" value="1"/>
</dbReference>
<evidence type="ECO:0000313" key="2">
    <source>
        <dbReference type="Proteomes" id="UP001302429"/>
    </source>
</evidence>
<dbReference type="KEGG" id="acoa:RB602_12235"/>
<gene>
    <name evidence="1" type="ORF">RB602_12235</name>
</gene>
<reference evidence="1 2" key="1">
    <citation type="submission" date="2023-10" db="EMBL/GenBank/DDBJ databases">
        <title>Complete genome sequence of a Sphingomonadaceae bacterium.</title>
        <authorList>
            <person name="Yan C."/>
        </authorList>
    </citation>
    <scope>NUCLEOTIDE SEQUENCE [LARGE SCALE GENOMIC DNA]</scope>
    <source>
        <strain evidence="1 2">SCSIO 66989</strain>
    </source>
</reference>
<dbReference type="AlphaFoldDB" id="A0AA97F623"/>
<sequence length="217" mass="23020">MAITKRVIGSALVLGALLAGCKGDDQLVVDRGVGITRTLSTCPDVGIPAYTGDVTLFNPRDSRDASAIDIVANVSNLRSTCTEGPEKLYTEATFDITATRRDAGAARTVRLPYFSTVLRGGSAVISKRIGAVTLQFAEGETRASATGKAGAYVDRATATLPEDIQELITARRQDGDTSAAIDPLSRPEVQAAIQRATFEVLIGFQLTPDQLQYNATR</sequence>
<organism evidence="1 2">
    <name type="scientific">Alterisphingorhabdus coralli</name>
    <dbReference type="NCBI Taxonomy" id="3071408"/>
    <lineage>
        <taxon>Bacteria</taxon>
        <taxon>Pseudomonadati</taxon>
        <taxon>Pseudomonadota</taxon>
        <taxon>Alphaproteobacteria</taxon>
        <taxon>Sphingomonadales</taxon>
        <taxon>Sphingomonadaceae</taxon>
        <taxon>Alterisphingorhabdus (ex Yan et al. 2024)</taxon>
    </lineage>
</organism>